<protein>
    <submittedName>
        <fullName evidence="1">DUF4837 family protein</fullName>
    </submittedName>
</protein>
<gene>
    <name evidence="1" type="ORF">JR347_18250</name>
</gene>
<proteinExistence type="predicted"/>
<dbReference type="InterPro" id="IPR032286">
    <property type="entry name" value="DUF4837"/>
</dbReference>
<dbReference type="KEGG" id="fuv:JR347_18250"/>
<dbReference type="AlphaFoldDB" id="A0A975A0R9"/>
<name>A0A975A0R9_9BACT</name>
<dbReference type="Proteomes" id="UP000662783">
    <property type="component" value="Chromosome"/>
</dbReference>
<organism evidence="1 2">
    <name type="scientific">Fulvivirga lutea</name>
    <dbReference type="NCBI Taxonomy" id="2810512"/>
    <lineage>
        <taxon>Bacteria</taxon>
        <taxon>Pseudomonadati</taxon>
        <taxon>Bacteroidota</taxon>
        <taxon>Cytophagia</taxon>
        <taxon>Cytophagales</taxon>
        <taxon>Fulvivirgaceae</taxon>
        <taxon>Fulvivirga</taxon>
    </lineage>
</organism>
<accession>A0A975A0R9</accession>
<dbReference type="EMBL" id="CP070608">
    <property type="protein sequence ID" value="QSE97495.1"/>
    <property type="molecule type" value="Genomic_DNA"/>
</dbReference>
<evidence type="ECO:0000313" key="1">
    <source>
        <dbReference type="EMBL" id="QSE97495.1"/>
    </source>
</evidence>
<evidence type="ECO:0000313" key="2">
    <source>
        <dbReference type="Proteomes" id="UP000662783"/>
    </source>
</evidence>
<dbReference type="Pfam" id="PF16125">
    <property type="entry name" value="DUF4837"/>
    <property type="match status" value="1"/>
</dbReference>
<reference evidence="1" key="1">
    <citation type="submission" date="2021-02" db="EMBL/GenBank/DDBJ databases">
        <title>Fulvivirga sp. S481 isolated from sea water.</title>
        <authorList>
            <person name="Bae S.S."/>
            <person name="Baek K."/>
        </authorList>
    </citation>
    <scope>NUCLEOTIDE SEQUENCE</scope>
    <source>
        <strain evidence="1">S481</strain>
    </source>
</reference>
<dbReference type="PROSITE" id="PS51257">
    <property type="entry name" value="PROKAR_LIPOPROTEIN"/>
    <property type="match status" value="1"/>
</dbReference>
<keyword evidence="2" id="KW-1185">Reference proteome</keyword>
<dbReference type="RefSeq" id="WP_205722006.1">
    <property type="nucleotide sequence ID" value="NZ_CP070608.1"/>
</dbReference>
<sequence>MNLTKALVLTLSIILLSCGDGKKEVALLPKASGKPGEMIVVMDSAQWKGALGDAVKETFQAEVKGLPRQEYLFKLNRVEPTKFNSVLKTVKNLLFVVTLDSKSSASRVVKNYFTKSSLDKIRSNDDLFVFTAEDEFARGQNIMYLFGNSPENLIQKIEENKERLQGYFNNAENERLFKGLYNAEEKEGFTRQLIKDHNCSMRIPFGYKMVVNQKGFIWFRQINDESDKDIFITYKTYNSDKAFTQEAIINFRDSVAQRQLFEDPAEPDTYIKTETQVPYIPVISREYNFNNKFAIETRGLWKTNNLSMGGPFIGYTVVDENLNRLYYIEGFVYSPGKSQREFIRELQVILNTFKVSSELENK</sequence>